<dbReference type="Proteomes" id="UP000717996">
    <property type="component" value="Unassembled WGS sequence"/>
</dbReference>
<feature type="region of interest" description="Disordered" evidence="1">
    <location>
        <begin position="72"/>
        <end position="110"/>
    </location>
</feature>
<gene>
    <name evidence="2" type="ORF">G6F51_013505</name>
</gene>
<accession>A0A9P6XSD4</accession>
<organism evidence="2 3">
    <name type="scientific">Rhizopus oryzae</name>
    <name type="common">Mucormycosis agent</name>
    <name type="synonym">Rhizopus arrhizus var. delemar</name>
    <dbReference type="NCBI Taxonomy" id="64495"/>
    <lineage>
        <taxon>Eukaryota</taxon>
        <taxon>Fungi</taxon>
        <taxon>Fungi incertae sedis</taxon>
        <taxon>Mucoromycota</taxon>
        <taxon>Mucoromycotina</taxon>
        <taxon>Mucoromycetes</taxon>
        <taxon>Mucorales</taxon>
        <taxon>Mucorineae</taxon>
        <taxon>Rhizopodaceae</taxon>
        <taxon>Rhizopus</taxon>
    </lineage>
</organism>
<comment type="caution">
    <text evidence="2">The sequence shown here is derived from an EMBL/GenBank/DDBJ whole genome shotgun (WGS) entry which is preliminary data.</text>
</comment>
<dbReference type="EMBL" id="JAANIT010005506">
    <property type="protein sequence ID" value="KAG1531487.1"/>
    <property type="molecule type" value="Genomic_DNA"/>
</dbReference>
<feature type="compositionally biased region" description="Polar residues" evidence="1">
    <location>
        <begin position="81"/>
        <end position="110"/>
    </location>
</feature>
<evidence type="ECO:0000313" key="2">
    <source>
        <dbReference type="EMBL" id="KAG1531487.1"/>
    </source>
</evidence>
<dbReference type="PANTHER" id="PTHR33066:SF2">
    <property type="entry name" value="FILAGGRIN-2-LIKE"/>
    <property type="match status" value="1"/>
</dbReference>
<dbReference type="AlphaFoldDB" id="A0A9P6XSD4"/>
<evidence type="ECO:0000256" key="1">
    <source>
        <dbReference type="SAM" id="MobiDB-lite"/>
    </source>
</evidence>
<evidence type="ECO:0000313" key="3">
    <source>
        <dbReference type="Proteomes" id="UP000717996"/>
    </source>
</evidence>
<name>A0A9P6XSD4_RHIOR</name>
<proteinExistence type="predicted"/>
<sequence length="173" mass="18949">MDSQYSSTGIPHSAIVKTSASITSPTPFPQPPGVFNFNIASYRTRSRNALTKTRHRAGSGLQARFPIQSFHHSEERWGSAPGTQPEATESASDNTTLQDGNNENHHTSATTRRLFDIHRFKRCLPPCNNSSNLPAPSTLSMVSTSISIPSFTFRAQPVAFDIHQGPCHVLTCQ</sequence>
<reference evidence="2" key="1">
    <citation type="journal article" date="2020" name="Microb. Genom.">
        <title>Genetic diversity of clinical and environmental Mucorales isolates obtained from an investigation of mucormycosis cases among solid organ transplant recipients.</title>
        <authorList>
            <person name="Nguyen M.H."/>
            <person name="Kaul D."/>
            <person name="Muto C."/>
            <person name="Cheng S.J."/>
            <person name="Richter R.A."/>
            <person name="Bruno V.M."/>
            <person name="Liu G."/>
            <person name="Beyhan S."/>
            <person name="Sundermann A.J."/>
            <person name="Mounaud S."/>
            <person name="Pasculle A.W."/>
            <person name="Nierman W.C."/>
            <person name="Driscoll E."/>
            <person name="Cumbie R."/>
            <person name="Clancy C.J."/>
            <person name="Dupont C.L."/>
        </authorList>
    </citation>
    <scope>NUCLEOTIDE SEQUENCE</scope>
    <source>
        <strain evidence="2">GL16</strain>
    </source>
</reference>
<protein>
    <submittedName>
        <fullName evidence="2">Uncharacterized protein</fullName>
    </submittedName>
</protein>
<dbReference type="PANTHER" id="PTHR33066">
    <property type="entry name" value="INTEGRASE_SAM-LIKE_N DOMAIN-CONTAINING PROTEIN"/>
    <property type="match status" value="1"/>
</dbReference>